<evidence type="ECO:0000313" key="1">
    <source>
        <dbReference type="EMBL" id="TKD22281.1"/>
    </source>
</evidence>
<gene>
    <name evidence="1" type="ORF">FBT96_06775</name>
</gene>
<dbReference type="Proteomes" id="UP000310597">
    <property type="component" value="Unassembled WGS sequence"/>
</dbReference>
<proteinExistence type="predicted"/>
<dbReference type="RefSeq" id="WP_136905550.1">
    <property type="nucleotide sequence ID" value="NZ_SWJZ01000021.1"/>
</dbReference>
<accession>A0A4U1JUP1</accession>
<dbReference type="EMBL" id="SWJZ01000021">
    <property type="protein sequence ID" value="TKD22281.1"/>
    <property type="molecule type" value="Genomic_DNA"/>
</dbReference>
<organism evidence="1 2">
    <name type="scientific">Rhodobacter capsulatus</name>
    <name type="common">Rhodopseudomonas capsulata</name>
    <dbReference type="NCBI Taxonomy" id="1061"/>
    <lineage>
        <taxon>Bacteria</taxon>
        <taxon>Pseudomonadati</taxon>
        <taxon>Pseudomonadota</taxon>
        <taxon>Alphaproteobacteria</taxon>
        <taxon>Rhodobacterales</taxon>
        <taxon>Rhodobacter group</taxon>
        <taxon>Rhodobacter</taxon>
    </lineage>
</organism>
<comment type="caution">
    <text evidence="1">The sequence shown here is derived from an EMBL/GenBank/DDBJ whole genome shotgun (WGS) entry which is preliminary data.</text>
</comment>
<protein>
    <submittedName>
        <fullName evidence="1">Uncharacterized protein</fullName>
    </submittedName>
</protein>
<name>A0A4U1JUP1_RHOCA</name>
<reference evidence="1 2" key="1">
    <citation type="submission" date="2019-04" db="EMBL/GenBank/DDBJ databases">
        <title>Draft Whole-Genome sequence of the purple photosynthetic bacterium Rhodobacter capsulatus SP108 with an indigenous class A beta-lactamase.</title>
        <authorList>
            <person name="Robertson S."/>
            <person name="Meyer T.E."/>
            <person name="Kyndt J.A."/>
        </authorList>
    </citation>
    <scope>NUCLEOTIDE SEQUENCE [LARGE SCALE GENOMIC DNA]</scope>
    <source>
        <strain evidence="1 2">SP108</strain>
    </source>
</reference>
<sequence>MLDISNQTALEAIEAAIKIKSYKRDKGPEIENVLKIGKLMSDLAKVTPSKKVLGLGLKKKYPEIAEISSCSRSNCRWLYESLSGERDTDILDVLGVSQIEDFKSRNATVIRREYNKRRKEV</sequence>
<dbReference type="OrthoDB" id="7877347at2"/>
<dbReference type="AlphaFoldDB" id="A0A4U1JUP1"/>
<evidence type="ECO:0000313" key="2">
    <source>
        <dbReference type="Proteomes" id="UP000310597"/>
    </source>
</evidence>